<evidence type="ECO:0000256" key="4">
    <source>
        <dbReference type="ARBA" id="ARBA00022692"/>
    </source>
</evidence>
<evidence type="ECO:0000256" key="5">
    <source>
        <dbReference type="ARBA" id="ARBA00022989"/>
    </source>
</evidence>
<keyword evidence="5 7" id="KW-1133">Transmembrane helix</keyword>
<evidence type="ECO:0000256" key="7">
    <source>
        <dbReference type="RuleBase" id="RU363032"/>
    </source>
</evidence>
<dbReference type="GO" id="GO:0005886">
    <property type="term" value="C:plasma membrane"/>
    <property type="evidence" value="ECO:0007669"/>
    <property type="project" value="UniProtKB-SubCell"/>
</dbReference>
<keyword evidence="10" id="KW-1185">Reference proteome</keyword>
<feature type="transmembrane region" description="Helical" evidence="7">
    <location>
        <begin position="274"/>
        <end position="296"/>
    </location>
</feature>
<dbReference type="EMBL" id="PXNQ02000001">
    <property type="protein sequence ID" value="RNF36386.1"/>
    <property type="molecule type" value="Genomic_DNA"/>
</dbReference>
<evidence type="ECO:0000313" key="9">
    <source>
        <dbReference type="EMBL" id="RNF36386.1"/>
    </source>
</evidence>
<feature type="transmembrane region" description="Helical" evidence="7">
    <location>
        <begin position="169"/>
        <end position="188"/>
    </location>
</feature>
<dbReference type="PANTHER" id="PTHR43163:SF9">
    <property type="entry name" value="ABC TRANSPORTER PERMEASE PROTEIN"/>
    <property type="match status" value="1"/>
</dbReference>
<dbReference type="Pfam" id="PF00528">
    <property type="entry name" value="BPD_transp_1"/>
    <property type="match status" value="1"/>
</dbReference>
<proteinExistence type="inferred from homology"/>
<reference evidence="9" key="1">
    <citation type="submission" date="2018-05" db="EMBL/GenBank/DDBJ databases">
        <title>Reclassification of Methylarcula marina and Methylarcula terricola as Paracoccus methylarcula sp.nov., comb.nov. and Paracoccus terricola comb.nov.</title>
        <authorList>
            <person name="Shmareva M.N."/>
            <person name="Doronina N.V."/>
            <person name="Vasilenko O.V."/>
            <person name="Tarlachkov S.V."/>
            <person name="Trotsenko Y.A."/>
        </authorList>
    </citation>
    <scope>NUCLEOTIDE SEQUENCE [LARGE SCALE GENOMIC DNA]</scope>
    <source>
        <strain evidence="9">VKM B-2159</strain>
    </source>
</reference>
<evidence type="ECO:0000259" key="8">
    <source>
        <dbReference type="PROSITE" id="PS50928"/>
    </source>
</evidence>
<dbReference type="PANTHER" id="PTHR43163">
    <property type="entry name" value="DIPEPTIDE TRANSPORT SYSTEM PERMEASE PROTEIN DPPB-RELATED"/>
    <property type="match status" value="1"/>
</dbReference>
<dbReference type="GO" id="GO:0055085">
    <property type="term" value="P:transmembrane transport"/>
    <property type="evidence" value="ECO:0007669"/>
    <property type="project" value="InterPro"/>
</dbReference>
<comment type="subcellular location">
    <subcellularLocation>
        <location evidence="1 7">Cell membrane</location>
        <topology evidence="1 7">Multi-pass membrane protein</topology>
    </subcellularLocation>
</comment>
<comment type="caution">
    <text evidence="9">The sequence shown here is derived from an EMBL/GenBank/DDBJ whole genome shotgun (WGS) entry which is preliminary data.</text>
</comment>
<protein>
    <submittedName>
        <fullName evidence="9">ABC transporter permease</fullName>
    </submittedName>
</protein>
<organism evidence="9 10">
    <name type="scientific">Paracoccus methylarcula</name>
    <dbReference type="NCBI Taxonomy" id="72022"/>
    <lineage>
        <taxon>Bacteria</taxon>
        <taxon>Pseudomonadati</taxon>
        <taxon>Pseudomonadota</taxon>
        <taxon>Alphaproteobacteria</taxon>
        <taxon>Rhodobacterales</taxon>
        <taxon>Paracoccaceae</taxon>
        <taxon>Paracoccus</taxon>
    </lineage>
</organism>
<evidence type="ECO:0000256" key="2">
    <source>
        <dbReference type="ARBA" id="ARBA00022448"/>
    </source>
</evidence>
<dbReference type="CDD" id="cd06261">
    <property type="entry name" value="TM_PBP2"/>
    <property type="match status" value="1"/>
</dbReference>
<evidence type="ECO:0000313" key="10">
    <source>
        <dbReference type="Proteomes" id="UP000238137"/>
    </source>
</evidence>
<evidence type="ECO:0000256" key="1">
    <source>
        <dbReference type="ARBA" id="ARBA00004651"/>
    </source>
</evidence>
<dbReference type="PROSITE" id="PS50928">
    <property type="entry name" value="ABC_TM1"/>
    <property type="match status" value="1"/>
</dbReference>
<comment type="similarity">
    <text evidence="7">Belongs to the binding-protein-dependent transport system permease family.</text>
</comment>
<accession>A0A422R2E1</accession>
<dbReference type="InterPro" id="IPR035906">
    <property type="entry name" value="MetI-like_sf"/>
</dbReference>
<feature type="domain" description="ABC transmembrane type-1" evidence="8">
    <location>
        <begin position="81"/>
        <end position="296"/>
    </location>
</feature>
<dbReference type="Proteomes" id="UP000238137">
    <property type="component" value="Unassembled WGS sequence"/>
</dbReference>
<dbReference type="SUPFAM" id="SSF161098">
    <property type="entry name" value="MetI-like"/>
    <property type="match status" value="1"/>
</dbReference>
<name>A0A422R2E1_9RHOB</name>
<feature type="transmembrane region" description="Helical" evidence="7">
    <location>
        <begin position="231"/>
        <end position="254"/>
    </location>
</feature>
<dbReference type="InterPro" id="IPR000515">
    <property type="entry name" value="MetI-like"/>
</dbReference>
<gene>
    <name evidence="9" type="ORF">A7A09_000320</name>
</gene>
<keyword evidence="2 7" id="KW-0813">Transport</keyword>
<evidence type="ECO:0000256" key="6">
    <source>
        <dbReference type="ARBA" id="ARBA00023136"/>
    </source>
</evidence>
<dbReference type="InterPro" id="IPR045621">
    <property type="entry name" value="BPD_transp_1_N"/>
</dbReference>
<keyword evidence="6 7" id="KW-0472">Membrane</keyword>
<keyword evidence="3" id="KW-1003">Cell membrane</keyword>
<feature type="transmembrane region" description="Helical" evidence="7">
    <location>
        <begin position="117"/>
        <end position="143"/>
    </location>
</feature>
<dbReference type="Pfam" id="PF19300">
    <property type="entry name" value="BPD_transp_1_N"/>
    <property type="match status" value="1"/>
</dbReference>
<dbReference type="AlphaFoldDB" id="A0A422R2E1"/>
<keyword evidence="4 7" id="KW-0812">Transmembrane</keyword>
<dbReference type="Gene3D" id="1.10.3720.10">
    <property type="entry name" value="MetI-like"/>
    <property type="match status" value="1"/>
</dbReference>
<sequence>MAVLLLNFTMMHLAPGDVADTIAQSMGGADEEVLAQIRTDYGLDQPFLVQLARYMGGVLSFDLGYSYYHNAPVTDLILQRLPATLLLVFTAQIFALLLGVVLGVISARKPNGILSHFVTFFALFGYSAPVFWTGILLLIAFSLKIQWFPVSGMRDVTISGGFWVHAVDVARHMVLPTLTLSSIFLALYSRLSRATMMETLGSDYVRTAKAKGLTQRQVVYKHALKNALSPVITLAGLQFSAVVSGAVLVETVFAWPGLGTLAFESILVRDTPTILGILFFSALMVIVGNLLTDFVLRLVDPRLRARA</sequence>
<evidence type="ECO:0000256" key="3">
    <source>
        <dbReference type="ARBA" id="ARBA00022475"/>
    </source>
</evidence>
<feature type="transmembrane region" description="Helical" evidence="7">
    <location>
        <begin position="83"/>
        <end position="105"/>
    </location>
</feature>
<dbReference type="OrthoDB" id="9807402at2"/>